<feature type="non-terminal residue" evidence="3">
    <location>
        <position position="380"/>
    </location>
</feature>
<dbReference type="InterPro" id="IPR026444">
    <property type="entry name" value="Secre_tail"/>
</dbReference>
<evidence type="ECO:0000259" key="1">
    <source>
        <dbReference type="Pfam" id="PF00149"/>
    </source>
</evidence>
<dbReference type="InterPro" id="IPR051918">
    <property type="entry name" value="STPP_CPPED1"/>
</dbReference>
<dbReference type="AlphaFoldDB" id="A0A382H0R0"/>
<dbReference type="EMBL" id="UINC01058451">
    <property type="protein sequence ID" value="SVB80725.1"/>
    <property type="molecule type" value="Genomic_DNA"/>
</dbReference>
<gene>
    <name evidence="3" type="ORF">METZ01_LOCUS233579</name>
</gene>
<dbReference type="InterPro" id="IPR004843">
    <property type="entry name" value="Calcineurin-like_PHP"/>
</dbReference>
<dbReference type="PANTHER" id="PTHR43143">
    <property type="entry name" value="METALLOPHOSPHOESTERASE, CALCINEURIN SUPERFAMILY"/>
    <property type="match status" value="1"/>
</dbReference>
<reference evidence="3" key="1">
    <citation type="submission" date="2018-05" db="EMBL/GenBank/DDBJ databases">
        <authorList>
            <person name="Lanie J.A."/>
            <person name="Ng W.-L."/>
            <person name="Kazmierczak K.M."/>
            <person name="Andrzejewski T.M."/>
            <person name="Davidsen T.M."/>
            <person name="Wayne K.J."/>
            <person name="Tettelin H."/>
            <person name="Glass J.I."/>
            <person name="Rusch D."/>
            <person name="Podicherti R."/>
            <person name="Tsui H.-C.T."/>
            <person name="Winkler M.E."/>
        </authorList>
    </citation>
    <scope>NUCLEOTIDE SEQUENCE</scope>
</reference>
<dbReference type="Gene3D" id="2.60.40.4070">
    <property type="match status" value="1"/>
</dbReference>
<accession>A0A382H0R0</accession>
<organism evidence="3">
    <name type="scientific">marine metagenome</name>
    <dbReference type="NCBI Taxonomy" id="408172"/>
    <lineage>
        <taxon>unclassified sequences</taxon>
        <taxon>metagenomes</taxon>
        <taxon>ecological metagenomes</taxon>
    </lineage>
</organism>
<protein>
    <recommendedName>
        <fullName evidence="4">FlgD Ig-like domain-containing protein</fullName>
    </recommendedName>
</protein>
<proteinExistence type="predicted"/>
<evidence type="ECO:0000313" key="3">
    <source>
        <dbReference type="EMBL" id="SVB80725.1"/>
    </source>
</evidence>
<dbReference type="Pfam" id="PF13860">
    <property type="entry name" value="FlgD_ig"/>
    <property type="match status" value="1"/>
</dbReference>
<dbReference type="SUPFAM" id="SSF56300">
    <property type="entry name" value="Metallo-dependent phosphatases"/>
    <property type="match status" value="1"/>
</dbReference>
<evidence type="ECO:0000259" key="2">
    <source>
        <dbReference type="Pfam" id="PF13860"/>
    </source>
</evidence>
<name>A0A382H0R0_9ZZZZ</name>
<dbReference type="PANTHER" id="PTHR43143:SF5">
    <property type="entry name" value="SECRETED PROTEIN"/>
    <property type="match status" value="1"/>
</dbReference>
<dbReference type="Gene3D" id="3.60.21.10">
    <property type="match status" value="1"/>
</dbReference>
<dbReference type="InterPro" id="IPR029052">
    <property type="entry name" value="Metallo-depent_PP-like"/>
</dbReference>
<dbReference type="Pfam" id="PF00149">
    <property type="entry name" value="Metallophos"/>
    <property type="match status" value="1"/>
</dbReference>
<dbReference type="GO" id="GO:0016787">
    <property type="term" value="F:hydrolase activity"/>
    <property type="evidence" value="ECO:0007669"/>
    <property type="project" value="InterPro"/>
</dbReference>
<dbReference type="NCBIfam" id="TIGR04183">
    <property type="entry name" value="Por_Secre_tail"/>
    <property type="match status" value="1"/>
</dbReference>
<feature type="domain" description="FlgD/Vpr Ig-like" evidence="2">
    <location>
        <begin position="315"/>
        <end position="376"/>
    </location>
</feature>
<evidence type="ECO:0008006" key="4">
    <source>
        <dbReference type="Google" id="ProtNLM"/>
    </source>
</evidence>
<dbReference type="InterPro" id="IPR025965">
    <property type="entry name" value="FlgD/Vpr_Ig-like"/>
</dbReference>
<feature type="domain" description="Calcineurin-like phosphoesterase" evidence="1">
    <location>
        <begin position="16"/>
        <end position="213"/>
    </location>
</feature>
<sequence>VLPDTQYYTDIRHGGTPAHFTAQTQWIADNKDSLNIVFVAHLGDVVQKGNTKEIPWMYADYSMSIIEDSLITNLEDGIPYGIAVGNHDQGVGVGSVGEPGETELYNQYFGENRFLGRSYYGGHYGTKNDQHYVLFSASGYDFIAIFFEYNTDPEESVLVWADSLLNTYSTRRAIIVSHYIIDAGIQGNWGTQGQAIYEGLNDNPNLFLMLCGHKSAEGIRQDSTINGNIVYTLLSDYQYYPNGGNGFLRIMEFSPINNTIQVKTYSPTLNQYETKGSSQFTLIYDMQLLITPVELLPKIFALHQNYPNPFNPVTTLRYDLPENAMINITIYDMLGKQVKTLVNQTQDAGYKSVIWDATNDYGKPVSAGIYLYQIQAGEYI</sequence>
<feature type="non-terminal residue" evidence="3">
    <location>
        <position position="1"/>
    </location>
</feature>